<gene>
    <name evidence="1" type="ORF">BN2476_680138</name>
</gene>
<dbReference type="AlphaFoldDB" id="A0A1N7SPT4"/>
<keyword evidence="2" id="KW-1185">Reference proteome</keyword>
<protein>
    <recommendedName>
        <fullName evidence="3">Fis family transcriptional regulator</fullName>
    </recommendedName>
</protein>
<evidence type="ECO:0000313" key="2">
    <source>
        <dbReference type="Proteomes" id="UP000195569"/>
    </source>
</evidence>
<evidence type="ECO:0000313" key="1">
    <source>
        <dbReference type="EMBL" id="SIT49435.1"/>
    </source>
</evidence>
<accession>A0A1N7SPT4</accession>
<dbReference type="Proteomes" id="UP000195569">
    <property type="component" value="Unassembled WGS sequence"/>
</dbReference>
<reference evidence="1" key="1">
    <citation type="submission" date="2016-12" db="EMBL/GenBank/DDBJ databases">
        <authorList>
            <person name="Moulin L."/>
        </authorList>
    </citation>
    <scope>NUCLEOTIDE SEQUENCE [LARGE SCALE GENOMIC DNA]</scope>
    <source>
        <strain evidence="1">STM 7183</strain>
    </source>
</reference>
<proteinExistence type="predicted"/>
<sequence>MASKRRGGPGPPRRTLTKAMLLPMDHASVREQSLTYHLALVACRDGHGNRYLFNELARAMYVAWFLQQPGFGAEPIGQYKTAERAVEAALTLAHESGEWILAEDVVPVFEKLLALHDSQLAVAPLHKVMEAERRLRHFLAGNASSPVPEASQDN</sequence>
<name>A0A1N7SPT4_9BURK</name>
<comment type="caution">
    <text evidence="1">The sequence shown here is derived from an EMBL/GenBank/DDBJ whole genome shotgun (WGS) entry which is preliminary data.</text>
</comment>
<evidence type="ECO:0008006" key="3">
    <source>
        <dbReference type="Google" id="ProtNLM"/>
    </source>
</evidence>
<dbReference type="EMBL" id="CYGY02000068">
    <property type="protein sequence ID" value="SIT49435.1"/>
    <property type="molecule type" value="Genomic_DNA"/>
</dbReference>
<organism evidence="1 2">
    <name type="scientific">Paraburkholderia piptadeniae</name>
    <dbReference type="NCBI Taxonomy" id="1701573"/>
    <lineage>
        <taxon>Bacteria</taxon>
        <taxon>Pseudomonadati</taxon>
        <taxon>Pseudomonadota</taxon>
        <taxon>Betaproteobacteria</taxon>
        <taxon>Burkholderiales</taxon>
        <taxon>Burkholderiaceae</taxon>
        <taxon>Paraburkholderia</taxon>
    </lineage>
</organism>